<evidence type="ECO:0000313" key="3">
    <source>
        <dbReference type="Proteomes" id="UP000273811"/>
    </source>
</evidence>
<dbReference type="OrthoDB" id="9773249at2"/>
<evidence type="ECO:0000259" key="1">
    <source>
        <dbReference type="PROSITE" id="PS51186"/>
    </source>
</evidence>
<organism evidence="2 3">
    <name type="scientific">Siminovitchia fortis</name>
    <dbReference type="NCBI Taxonomy" id="254758"/>
    <lineage>
        <taxon>Bacteria</taxon>
        <taxon>Bacillati</taxon>
        <taxon>Bacillota</taxon>
        <taxon>Bacilli</taxon>
        <taxon>Bacillales</taxon>
        <taxon>Bacillaceae</taxon>
        <taxon>Siminovitchia</taxon>
    </lineage>
</organism>
<dbReference type="PANTHER" id="PTHR43415">
    <property type="entry name" value="SPERMIDINE N(1)-ACETYLTRANSFERASE"/>
    <property type="match status" value="1"/>
</dbReference>
<dbReference type="GO" id="GO:0016747">
    <property type="term" value="F:acyltransferase activity, transferring groups other than amino-acyl groups"/>
    <property type="evidence" value="ECO:0007669"/>
    <property type="project" value="InterPro"/>
</dbReference>
<protein>
    <submittedName>
        <fullName evidence="2">GNAT family N-acetyltransferase</fullName>
    </submittedName>
</protein>
<name>A0A443IU92_9BACI</name>
<dbReference type="CDD" id="cd04301">
    <property type="entry name" value="NAT_SF"/>
    <property type="match status" value="1"/>
</dbReference>
<dbReference type="InterPro" id="IPR016181">
    <property type="entry name" value="Acyl_CoA_acyltransferase"/>
</dbReference>
<dbReference type="PROSITE" id="PS51186">
    <property type="entry name" value="GNAT"/>
    <property type="match status" value="1"/>
</dbReference>
<dbReference type="SUPFAM" id="SSF55729">
    <property type="entry name" value="Acyl-CoA N-acyltransferases (Nat)"/>
    <property type="match status" value="1"/>
</dbReference>
<keyword evidence="3" id="KW-1185">Reference proteome</keyword>
<dbReference type="RefSeq" id="WP_120072415.1">
    <property type="nucleotide sequence ID" value="NZ_CP126113.1"/>
</dbReference>
<comment type="caution">
    <text evidence="2">The sequence shown here is derived from an EMBL/GenBank/DDBJ whole genome shotgun (WGS) entry which is preliminary data.</text>
</comment>
<dbReference type="AlphaFoldDB" id="A0A443IU92"/>
<proteinExistence type="predicted"/>
<accession>A0A443IU92</accession>
<dbReference type="Pfam" id="PF00583">
    <property type="entry name" value="Acetyltransf_1"/>
    <property type="match status" value="1"/>
</dbReference>
<dbReference type="InterPro" id="IPR000182">
    <property type="entry name" value="GNAT_dom"/>
</dbReference>
<dbReference type="PANTHER" id="PTHR43415:SF3">
    <property type="entry name" value="GNAT-FAMILY ACETYLTRANSFERASE"/>
    <property type="match status" value="1"/>
</dbReference>
<sequence length="170" mass="19266">MRIREIIPEDAGSFLELARRVDAESDYMLMEAGERNISLGQQRRKLEQMEQDGHSTILVAENMEKELVGYLAAFSGNARRTRHSAYLVIGIVKEYHGQGIGTRLFQELEKWAVKQGTIRLELTVVCQNQAAIALYEKMGFRVEGTKRASLMINGTPQDELMMSKLLESES</sequence>
<feature type="domain" description="N-acetyltransferase" evidence="1">
    <location>
        <begin position="1"/>
        <end position="167"/>
    </location>
</feature>
<gene>
    <name evidence="2" type="ORF">D4N35_008380</name>
</gene>
<dbReference type="Gene3D" id="3.40.630.30">
    <property type="match status" value="1"/>
</dbReference>
<reference evidence="2" key="1">
    <citation type="submission" date="2018-12" db="EMBL/GenBank/DDBJ databases">
        <authorList>
            <person name="Sun L."/>
            <person name="Chen Z."/>
        </authorList>
    </citation>
    <scope>NUCLEOTIDE SEQUENCE [LARGE SCALE GENOMIC DNA]</scope>
    <source>
        <strain evidence="2">DSM 16012</strain>
    </source>
</reference>
<evidence type="ECO:0000313" key="2">
    <source>
        <dbReference type="EMBL" id="RWR11665.1"/>
    </source>
</evidence>
<dbReference type="Proteomes" id="UP000273811">
    <property type="component" value="Unassembled WGS sequence"/>
</dbReference>
<dbReference type="EMBL" id="QYTU02000015">
    <property type="protein sequence ID" value="RWR11665.1"/>
    <property type="molecule type" value="Genomic_DNA"/>
</dbReference>